<name>A0A8R7PLN9_TRIUA</name>
<dbReference type="AlphaFoldDB" id="A0A8R7PLN9"/>
<organism evidence="2 3">
    <name type="scientific">Triticum urartu</name>
    <name type="common">Red wild einkorn</name>
    <name type="synonym">Crithodium urartu</name>
    <dbReference type="NCBI Taxonomy" id="4572"/>
    <lineage>
        <taxon>Eukaryota</taxon>
        <taxon>Viridiplantae</taxon>
        <taxon>Streptophyta</taxon>
        <taxon>Embryophyta</taxon>
        <taxon>Tracheophyta</taxon>
        <taxon>Spermatophyta</taxon>
        <taxon>Magnoliopsida</taxon>
        <taxon>Liliopsida</taxon>
        <taxon>Poales</taxon>
        <taxon>Poaceae</taxon>
        <taxon>BOP clade</taxon>
        <taxon>Pooideae</taxon>
        <taxon>Triticodae</taxon>
        <taxon>Triticeae</taxon>
        <taxon>Triticinae</taxon>
        <taxon>Triticum</taxon>
    </lineage>
</organism>
<protein>
    <submittedName>
        <fullName evidence="2">Uncharacterized protein</fullName>
    </submittedName>
</protein>
<feature type="region of interest" description="Disordered" evidence="1">
    <location>
        <begin position="82"/>
        <end position="145"/>
    </location>
</feature>
<sequence>MFTEELPPPPPPPFPFHSSRSSSLPRPLAPPAAGPSTPSPPGSAAEEAVLLWVARRRAPFPNPSSITCPTSRSLRRLLHRAPLSASPRRRHLHPRALGDGATHCRPLDRAARARRRLSIRPETEMETSQRSRSRRSMRRSPVPLPPASAACARFGALPSLLLLHRREGRGLLLAPLLQVLSLSLSLSLSLTIAMELQETNELGSDVAGHLFGLQEDAPLSLCN</sequence>
<evidence type="ECO:0000313" key="2">
    <source>
        <dbReference type="EnsemblPlants" id="TuG1812G0300000221.01.T03"/>
    </source>
</evidence>
<feature type="compositionally biased region" description="Basic and acidic residues" evidence="1">
    <location>
        <begin position="119"/>
        <end position="129"/>
    </location>
</feature>
<reference evidence="2" key="2">
    <citation type="submission" date="2018-03" db="EMBL/GenBank/DDBJ databases">
        <title>The Triticum urartu genome reveals the dynamic nature of wheat genome evolution.</title>
        <authorList>
            <person name="Ling H."/>
            <person name="Ma B."/>
            <person name="Shi X."/>
            <person name="Liu H."/>
            <person name="Dong L."/>
            <person name="Sun H."/>
            <person name="Cao Y."/>
            <person name="Gao Q."/>
            <person name="Zheng S."/>
            <person name="Li Y."/>
            <person name="Yu Y."/>
            <person name="Du H."/>
            <person name="Qi M."/>
            <person name="Li Y."/>
            <person name="Yu H."/>
            <person name="Cui Y."/>
            <person name="Wang N."/>
            <person name="Chen C."/>
            <person name="Wu H."/>
            <person name="Zhao Y."/>
            <person name="Zhang J."/>
            <person name="Li Y."/>
            <person name="Zhou W."/>
            <person name="Zhang B."/>
            <person name="Hu W."/>
            <person name="Eijk M."/>
            <person name="Tang J."/>
            <person name="Witsenboer H."/>
            <person name="Zhao S."/>
            <person name="Li Z."/>
            <person name="Zhang A."/>
            <person name="Wang D."/>
            <person name="Liang C."/>
        </authorList>
    </citation>
    <scope>NUCLEOTIDE SEQUENCE [LARGE SCALE GENOMIC DNA]</scope>
    <source>
        <strain evidence="2">cv. G1812</strain>
    </source>
</reference>
<feature type="compositionally biased region" description="Low complexity" evidence="1">
    <location>
        <begin position="16"/>
        <end position="26"/>
    </location>
</feature>
<dbReference type="Gramene" id="TuG1812G0300000221.01.T01">
    <property type="protein sequence ID" value="TuG1812G0300000221.01.T01"/>
    <property type="gene ID" value="TuG1812G0300000221.01"/>
</dbReference>
<reference evidence="3" key="1">
    <citation type="journal article" date="2013" name="Nature">
        <title>Draft genome of the wheat A-genome progenitor Triticum urartu.</title>
        <authorList>
            <person name="Ling H.Q."/>
            <person name="Zhao S."/>
            <person name="Liu D."/>
            <person name="Wang J."/>
            <person name="Sun H."/>
            <person name="Zhang C."/>
            <person name="Fan H."/>
            <person name="Li D."/>
            <person name="Dong L."/>
            <person name="Tao Y."/>
            <person name="Gao C."/>
            <person name="Wu H."/>
            <person name="Li Y."/>
            <person name="Cui Y."/>
            <person name="Guo X."/>
            <person name="Zheng S."/>
            <person name="Wang B."/>
            <person name="Yu K."/>
            <person name="Liang Q."/>
            <person name="Yang W."/>
            <person name="Lou X."/>
            <person name="Chen J."/>
            <person name="Feng M."/>
            <person name="Jian J."/>
            <person name="Zhang X."/>
            <person name="Luo G."/>
            <person name="Jiang Y."/>
            <person name="Liu J."/>
            <person name="Wang Z."/>
            <person name="Sha Y."/>
            <person name="Zhang B."/>
            <person name="Wu H."/>
            <person name="Tang D."/>
            <person name="Shen Q."/>
            <person name="Xue P."/>
            <person name="Zou S."/>
            <person name="Wang X."/>
            <person name="Liu X."/>
            <person name="Wang F."/>
            <person name="Yang Y."/>
            <person name="An X."/>
            <person name="Dong Z."/>
            <person name="Zhang K."/>
            <person name="Zhang X."/>
            <person name="Luo M.C."/>
            <person name="Dvorak J."/>
            <person name="Tong Y."/>
            <person name="Wang J."/>
            <person name="Yang H."/>
            <person name="Li Z."/>
            <person name="Wang D."/>
            <person name="Zhang A."/>
            <person name="Wang J."/>
        </authorList>
    </citation>
    <scope>NUCLEOTIDE SEQUENCE</scope>
    <source>
        <strain evidence="3">cv. G1812</strain>
    </source>
</reference>
<evidence type="ECO:0000256" key="1">
    <source>
        <dbReference type="SAM" id="MobiDB-lite"/>
    </source>
</evidence>
<dbReference type="EnsemblPlants" id="TuG1812G0300000221.01.T03">
    <property type="protein sequence ID" value="TuG1812G0300000221.01.T03"/>
    <property type="gene ID" value="TuG1812G0300000221.01"/>
</dbReference>
<dbReference type="Proteomes" id="UP000015106">
    <property type="component" value="Chromosome 3"/>
</dbReference>
<feature type="compositionally biased region" description="Pro residues" evidence="1">
    <location>
        <begin position="27"/>
        <end position="41"/>
    </location>
</feature>
<keyword evidence="3" id="KW-1185">Reference proteome</keyword>
<feature type="region of interest" description="Disordered" evidence="1">
    <location>
        <begin position="1"/>
        <end position="44"/>
    </location>
</feature>
<reference evidence="2" key="3">
    <citation type="submission" date="2022-06" db="UniProtKB">
        <authorList>
            <consortium name="EnsemblPlants"/>
        </authorList>
    </citation>
    <scope>IDENTIFICATION</scope>
</reference>
<dbReference type="EnsemblPlants" id="TuG1812G0300000221.01.T01">
    <property type="protein sequence ID" value="TuG1812G0300000221.01.T01"/>
    <property type="gene ID" value="TuG1812G0300000221.01"/>
</dbReference>
<evidence type="ECO:0000313" key="3">
    <source>
        <dbReference type="Proteomes" id="UP000015106"/>
    </source>
</evidence>
<feature type="compositionally biased region" description="Pro residues" evidence="1">
    <location>
        <begin position="1"/>
        <end position="15"/>
    </location>
</feature>
<accession>A0A8R7PLN9</accession>
<proteinExistence type="predicted"/>
<dbReference type="Gramene" id="TuG1812G0300000221.01.T03">
    <property type="protein sequence ID" value="TuG1812G0300000221.01.T03"/>
    <property type="gene ID" value="TuG1812G0300000221.01"/>
</dbReference>